<dbReference type="Gene3D" id="3.30.70.370">
    <property type="match status" value="1"/>
</dbReference>
<dbReference type="RefSeq" id="WP_010045402.1">
    <property type="nucleotide sequence ID" value="NZ_CP025958.1"/>
</dbReference>
<evidence type="ECO:0000259" key="4">
    <source>
        <dbReference type="Pfam" id="PF00476"/>
    </source>
</evidence>
<gene>
    <name evidence="5" type="ORF">C1280_07850</name>
</gene>
<dbReference type="EMBL" id="CP025958">
    <property type="protein sequence ID" value="AWM36940.1"/>
    <property type="molecule type" value="Genomic_DNA"/>
</dbReference>
<dbReference type="AlphaFoldDB" id="A0A2Z3H7F6"/>
<accession>A0A2Z3H7F6</accession>
<dbReference type="InterPro" id="IPR043502">
    <property type="entry name" value="DNA/RNA_pol_sf"/>
</dbReference>
<dbReference type="PRINTS" id="PR00868">
    <property type="entry name" value="DNAPOLI"/>
</dbReference>
<keyword evidence="6" id="KW-1185">Reference proteome</keyword>
<comment type="catalytic activity">
    <reaction evidence="3">
        <text>DNA(n) + a 2'-deoxyribonucleoside 5'-triphosphate = DNA(n+1) + diphosphate</text>
        <dbReference type="Rhea" id="RHEA:22508"/>
        <dbReference type="Rhea" id="RHEA-COMP:17339"/>
        <dbReference type="Rhea" id="RHEA-COMP:17340"/>
        <dbReference type="ChEBI" id="CHEBI:33019"/>
        <dbReference type="ChEBI" id="CHEBI:61560"/>
        <dbReference type="ChEBI" id="CHEBI:173112"/>
        <dbReference type="EC" id="2.7.7.7"/>
    </reaction>
</comment>
<dbReference type="PANTHER" id="PTHR10133">
    <property type="entry name" value="DNA POLYMERASE I"/>
    <property type="match status" value="1"/>
</dbReference>
<organism evidence="5 6">
    <name type="scientific">Gemmata obscuriglobus</name>
    <dbReference type="NCBI Taxonomy" id="114"/>
    <lineage>
        <taxon>Bacteria</taxon>
        <taxon>Pseudomonadati</taxon>
        <taxon>Planctomycetota</taxon>
        <taxon>Planctomycetia</taxon>
        <taxon>Gemmatales</taxon>
        <taxon>Gemmataceae</taxon>
        <taxon>Gemmata</taxon>
    </lineage>
</organism>
<evidence type="ECO:0000256" key="2">
    <source>
        <dbReference type="ARBA" id="ARBA00022705"/>
    </source>
</evidence>
<dbReference type="InterPro" id="IPR002298">
    <property type="entry name" value="DNA_polymerase_A"/>
</dbReference>
<dbReference type="Proteomes" id="UP000245802">
    <property type="component" value="Chromosome"/>
</dbReference>
<evidence type="ECO:0000313" key="5">
    <source>
        <dbReference type="EMBL" id="AWM36940.1"/>
    </source>
</evidence>
<evidence type="ECO:0000256" key="3">
    <source>
        <dbReference type="ARBA" id="ARBA00049244"/>
    </source>
</evidence>
<dbReference type="PANTHER" id="PTHR10133:SF27">
    <property type="entry name" value="DNA POLYMERASE NU"/>
    <property type="match status" value="1"/>
</dbReference>
<dbReference type="GO" id="GO:0006302">
    <property type="term" value="P:double-strand break repair"/>
    <property type="evidence" value="ECO:0007669"/>
    <property type="project" value="TreeGrafter"/>
</dbReference>
<reference evidence="5 6" key="1">
    <citation type="submission" date="2018-01" db="EMBL/GenBank/DDBJ databases">
        <title>G. obscuriglobus.</title>
        <authorList>
            <person name="Franke J."/>
            <person name="Blomberg W."/>
            <person name="Selmecki A."/>
        </authorList>
    </citation>
    <scope>NUCLEOTIDE SEQUENCE [LARGE SCALE GENOMIC DNA]</scope>
    <source>
        <strain evidence="5 6">DSM 5831</strain>
    </source>
</reference>
<dbReference type="SUPFAM" id="SSF56672">
    <property type="entry name" value="DNA/RNA polymerases"/>
    <property type="match status" value="1"/>
</dbReference>
<dbReference type="InterPro" id="IPR001098">
    <property type="entry name" value="DNA-dir_DNA_pol_A_palm_dom"/>
</dbReference>
<protein>
    <recommendedName>
        <fullName evidence="1">DNA-directed DNA polymerase</fullName>
        <ecNumber evidence="1">2.7.7.7</ecNumber>
    </recommendedName>
</protein>
<sequence>MAVDTRAWVALAESAGADHARLADAMDAAAPNPRALPGRETRNWDSPSQVKAAFAQLGFALAATDDDDTLAGIAHPLGALVREYRAAAKRLSTYGRVWVEKHVQDGAVLPSWNQLGAESGRMSCSDPNLQQVPRGSAHRRCFTARPEHPLVKADYSQTELRIAAKVAREKVMMAAYADGRDLHALTAARVLNKDEDAVTKDDRQLAKPN</sequence>
<dbReference type="GO" id="GO:0006261">
    <property type="term" value="P:DNA-templated DNA replication"/>
    <property type="evidence" value="ECO:0007669"/>
    <property type="project" value="InterPro"/>
</dbReference>
<dbReference type="Pfam" id="PF00476">
    <property type="entry name" value="DNA_pol_A"/>
    <property type="match status" value="1"/>
</dbReference>
<name>A0A2Z3H7F6_9BACT</name>
<dbReference type="OrthoDB" id="279540at2"/>
<dbReference type="GO" id="GO:0003677">
    <property type="term" value="F:DNA binding"/>
    <property type="evidence" value="ECO:0007669"/>
    <property type="project" value="InterPro"/>
</dbReference>
<dbReference type="KEGG" id="gog:C1280_07850"/>
<evidence type="ECO:0000313" key="6">
    <source>
        <dbReference type="Proteomes" id="UP000245802"/>
    </source>
</evidence>
<feature type="domain" description="DNA-directed DNA polymerase family A palm" evidence="4">
    <location>
        <begin position="25"/>
        <end position="207"/>
    </location>
</feature>
<keyword evidence="2" id="KW-0235">DNA replication</keyword>
<evidence type="ECO:0000256" key="1">
    <source>
        <dbReference type="ARBA" id="ARBA00012417"/>
    </source>
</evidence>
<dbReference type="GO" id="GO:0003887">
    <property type="term" value="F:DNA-directed DNA polymerase activity"/>
    <property type="evidence" value="ECO:0007669"/>
    <property type="project" value="UniProtKB-EC"/>
</dbReference>
<dbReference type="EC" id="2.7.7.7" evidence="1"/>
<proteinExistence type="predicted"/>